<organism evidence="1 2">
    <name type="scientific">Hermanssonia centrifuga</name>
    <dbReference type="NCBI Taxonomy" id="98765"/>
    <lineage>
        <taxon>Eukaryota</taxon>
        <taxon>Fungi</taxon>
        <taxon>Dikarya</taxon>
        <taxon>Basidiomycota</taxon>
        <taxon>Agaricomycotina</taxon>
        <taxon>Agaricomycetes</taxon>
        <taxon>Polyporales</taxon>
        <taxon>Meruliaceae</taxon>
        <taxon>Hermanssonia</taxon>
    </lineage>
</organism>
<keyword evidence="2" id="KW-1185">Reference proteome</keyword>
<accession>A0A4V3XA52</accession>
<dbReference type="EMBL" id="SGPJ01000210">
    <property type="protein sequence ID" value="THG96772.1"/>
    <property type="molecule type" value="Genomic_DNA"/>
</dbReference>
<sequence>MKPTEWLGVDNGQFLEKRRVFKHLEYIRAVIVNSGIFVRMHYYAQPDKLGTESLRPEWTYFDQTEVLEKRCVEPACTQTSQILSFNGKRIELRKRRHRLGVWHETSTVPFMWFCDPEVCLDHEKRVLGSEEKFLDDGGWGPREINEIP</sequence>
<reference evidence="1 2" key="1">
    <citation type="submission" date="2019-02" db="EMBL/GenBank/DDBJ databases">
        <title>Genome sequencing of the rare red list fungi Phlebia centrifuga.</title>
        <authorList>
            <person name="Buettner E."/>
            <person name="Kellner H."/>
        </authorList>
    </citation>
    <scope>NUCLEOTIDE SEQUENCE [LARGE SCALE GENOMIC DNA]</scope>
    <source>
        <strain evidence="1 2">DSM 108282</strain>
    </source>
</reference>
<evidence type="ECO:0000313" key="1">
    <source>
        <dbReference type="EMBL" id="THG96772.1"/>
    </source>
</evidence>
<comment type="caution">
    <text evidence="1">The sequence shown here is derived from an EMBL/GenBank/DDBJ whole genome shotgun (WGS) entry which is preliminary data.</text>
</comment>
<gene>
    <name evidence="1" type="ORF">EW026_g5110</name>
</gene>
<dbReference type="AlphaFoldDB" id="A0A4V3XA52"/>
<dbReference type="Proteomes" id="UP000309038">
    <property type="component" value="Unassembled WGS sequence"/>
</dbReference>
<name>A0A4V3XA52_9APHY</name>
<evidence type="ECO:0000313" key="2">
    <source>
        <dbReference type="Proteomes" id="UP000309038"/>
    </source>
</evidence>
<protein>
    <submittedName>
        <fullName evidence="1">Uncharacterized protein</fullName>
    </submittedName>
</protein>
<proteinExistence type="predicted"/>